<reference evidence="11" key="1">
    <citation type="submission" date="2022-11" db="EMBL/GenBank/DDBJ databases">
        <authorList>
            <person name="Kikuchi T."/>
        </authorList>
    </citation>
    <scope>NUCLEOTIDE SEQUENCE</scope>
    <source>
        <strain evidence="11">PS1010</strain>
    </source>
</reference>
<evidence type="ECO:0000256" key="4">
    <source>
        <dbReference type="ARBA" id="ARBA00022679"/>
    </source>
</evidence>
<dbReference type="GO" id="GO:0034976">
    <property type="term" value="P:response to endoplasmic reticulum stress"/>
    <property type="evidence" value="ECO:0007669"/>
    <property type="project" value="TreeGrafter"/>
</dbReference>
<organism evidence="11 12">
    <name type="scientific">Caenorhabditis angaria</name>
    <dbReference type="NCBI Taxonomy" id="860376"/>
    <lineage>
        <taxon>Eukaryota</taxon>
        <taxon>Metazoa</taxon>
        <taxon>Ecdysozoa</taxon>
        <taxon>Nematoda</taxon>
        <taxon>Chromadorea</taxon>
        <taxon>Rhabditida</taxon>
        <taxon>Rhabditina</taxon>
        <taxon>Rhabditomorpha</taxon>
        <taxon>Rhabditoidea</taxon>
        <taxon>Rhabditidae</taxon>
        <taxon>Peloderinae</taxon>
        <taxon>Caenorhabditis</taxon>
    </lineage>
</organism>
<dbReference type="InterPro" id="IPR056761">
    <property type="entry name" value="Ufl1-like_C"/>
</dbReference>
<gene>
    <name evidence="11" type="ORF">CAMP_LOCUS12501</name>
</gene>
<comment type="caution">
    <text evidence="11">The sequence shown here is derived from an EMBL/GenBank/DDBJ whole genome shotgun (WGS) entry which is preliminary data.</text>
</comment>
<dbReference type="GO" id="GO:1990592">
    <property type="term" value="P:protein K69-linked ufmylation"/>
    <property type="evidence" value="ECO:0007669"/>
    <property type="project" value="TreeGrafter"/>
</dbReference>
<evidence type="ECO:0000256" key="1">
    <source>
        <dbReference type="ARBA" id="ARBA00003950"/>
    </source>
</evidence>
<feature type="compositionally biased region" description="Basic and acidic residues" evidence="7">
    <location>
        <begin position="382"/>
        <end position="407"/>
    </location>
</feature>
<dbReference type="Pfam" id="PF23659">
    <property type="entry name" value="UFL1"/>
    <property type="match status" value="1"/>
</dbReference>
<comment type="function">
    <text evidence="1">E3 UFM1-protein ligase that mediates ufmylation of target proteins.</text>
</comment>
<evidence type="ECO:0000259" key="9">
    <source>
        <dbReference type="Pfam" id="PF23659"/>
    </source>
</evidence>
<dbReference type="AlphaFoldDB" id="A0A9P1IT89"/>
<dbReference type="GO" id="GO:0032434">
    <property type="term" value="P:regulation of proteasomal ubiquitin-dependent protein catabolic process"/>
    <property type="evidence" value="ECO:0007669"/>
    <property type="project" value="TreeGrafter"/>
</dbReference>
<comment type="similarity">
    <text evidence="2">Belongs to the UFL1 family.</text>
</comment>
<dbReference type="Proteomes" id="UP001152747">
    <property type="component" value="Unassembled WGS sequence"/>
</dbReference>
<dbReference type="InterPro" id="IPR056580">
    <property type="entry name" value="Ufl1_dom"/>
</dbReference>
<name>A0A9P1IT89_9PELO</name>
<evidence type="ECO:0000256" key="6">
    <source>
        <dbReference type="ARBA" id="ARBA00030452"/>
    </source>
</evidence>
<feature type="domain" description="E3 UFM1-protein ligase-like C-terminal" evidence="10">
    <location>
        <begin position="620"/>
        <end position="699"/>
    </location>
</feature>
<evidence type="ECO:0000256" key="5">
    <source>
        <dbReference type="ARBA" id="ARBA00022786"/>
    </source>
</evidence>
<dbReference type="EMBL" id="CANHGI010000004">
    <property type="protein sequence ID" value="CAI5449864.1"/>
    <property type="molecule type" value="Genomic_DNA"/>
</dbReference>
<keyword evidence="12" id="KW-1185">Reference proteome</keyword>
<feature type="domain" description="E3 UFM1-protein ligase 1-like N-terminal" evidence="8">
    <location>
        <begin position="6"/>
        <end position="275"/>
    </location>
</feature>
<feature type="domain" description="E3 UFM1-protein ligase 1-like" evidence="9">
    <location>
        <begin position="491"/>
        <end position="604"/>
    </location>
</feature>
<feature type="region of interest" description="Disordered" evidence="7">
    <location>
        <begin position="382"/>
        <end position="433"/>
    </location>
</feature>
<dbReference type="InterPro" id="IPR018611">
    <property type="entry name" value="Ufl1"/>
</dbReference>
<sequence>MTSWADIQKLAGDLQRVQLSQSSKKLSEANCVEVISRLIQNSLIDVVYTRDGQSYVTKRHLETEVKNECIAAGGRAPLTEIATSLNIDFDHIERTARIIIQDPDFTLSNAELFSTEYVHRLRNELRELLDENGFQTTASLCKHWDLSPELLQSLLLDQIRQDFQGVLDGDTIYTNSYLESRKLILRAVIVAITKVTPISNIQKRVGLTHKRFWVAFDELLTAGEIPGHLVGSRTSPACVYTPGMYEVLVKSCVLGQMRQDEYLQISTLKKLGIDGKPALEQLIGKSEVSKLISLPTIYLSSSLLETCKTAILEEVEKTGIAEIRQALQSLGIPLDNSDEDAIGEQISGKNLNFSEGFVFENQILQEAIKAISGEIEKKAHEEVDRLEKEKKGGKKEIKGEDDWGEKKGGKKGKAGGKAAKGTPPPSSSATISEEELEKWLQNAKIVPEEILSVVVEKISQEANLELKKKINEVIASQLTLNAATAKKSLTAMAEKVKQLYETFCTFETATTSFADPLATELRQYLLKTLGLEISNAILSYSTGIDNAHQLKEKQRDETIDSLPKMLKEPIAALFASLKSDSLETFHDSIYDATSPSATSISLKKADKKSRIENGAKICADLREQLEAQNEPATALLLSVLYLLAKSGRPTSASGKFVSQLIRELGESCSQEIVDLLQSCQKGVVTCIKNKDDDVSKEMLAEDLQKLKNLILA</sequence>
<dbReference type="PANTHER" id="PTHR31057:SF0">
    <property type="entry name" value="E3 UFM1-PROTEIN LIGASE 1"/>
    <property type="match status" value="1"/>
</dbReference>
<proteinExistence type="inferred from homology"/>
<evidence type="ECO:0000259" key="8">
    <source>
        <dbReference type="Pfam" id="PF09743"/>
    </source>
</evidence>
<dbReference type="PANTHER" id="PTHR31057">
    <property type="entry name" value="E3 UFM1-PROTEIN LIGASE 1"/>
    <property type="match status" value="1"/>
</dbReference>
<evidence type="ECO:0000313" key="11">
    <source>
        <dbReference type="EMBL" id="CAI5449864.1"/>
    </source>
</evidence>
<dbReference type="OrthoDB" id="10258297at2759"/>
<evidence type="ECO:0000256" key="7">
    <source>
        <dbReference type="SAM" id="MobiDB-lite"/>
    </source>
</evidence>
<accession>A0A9P1IT89</accession>
<dbReference type="InterPro" id="IPR056579">
    <property type="entry name" value="Ufl1_N"/>
</dbReference>
<protein>
    <recommendedName>
        <fullName evidence="3">E3 UFM1-protein ligase 1 homolog</fullName>
    </recommendedName>
    <alternativeName>
        <fullName evidence="6">E3 UFM1-protein transferase 1 homolog</fullName>
    </alternativeName>
</protein>
<keyword evidence="5" id="KW-0833">Ubl conjugation pathway</keyword>
<evidence type="ECO:0000256" key="2">
    <source>
        <dbReference type="ARBA" id="ARBA00010789"/>
    </source>
</evidence>
<dbReference type="GO" id="GO:0005789">
    <property type="term" value="C:endoplasmic reticulum membrane"/>
    <property type="evidence" value="ECO:0007669"/>
    <property type="project" value="TreeGrafter"/>
</dbReference>
<dbReference type="Pfam" id="PF25041">
    <property type="entry name" value="UFL1_C"/>
    <property type="match status" value="1"/>
</dbReference>
<dbReference type="GO" id="GO:0061666">
    <property type="term" value="F:UFM1 ligase activity"/>
    <property type="evidence" value="ECO:0007669"/>
    <property type="project" value="InterPro"/>
</dbReference>
<evidence type="ECO:0000256" key="3">
    <source>
        <dbReference type="ARBA" id="ARBA00014160"/>
    </source>
</evidence>
<keyword evidence="4" id="KW-0808">Transferase</keyword>
<evidence type="ECO:0000313" key="12">
    <source>
        <dbReference type="Proteomes" id="UP001152747"/>
    </source>
</evidence>
<evidence type="ECO:0000259" key="10">
    <source>
        <dbReference type="Pfam" id="PF25041"/>
    </source>
</evidence>
<dbReference type="Pfam" id="PF09743">
    <property type="entry name" value="E3_UFM1_ligase"/>
    <property type="match status" value="1"/>
</dbReference>